<evidence type="ECO:0000256" key="4">
    <source>
        <dbReference type="ARBA" id="ARBA00022692"/>
    </source>
</evidence>
<evidence type="ECO:0000256" key="7">
    <source>
        <dbReference type="RuleBase" id="RU367016"/>
    </source>
</evidence>
<dbReference type="PANTHER" id="PTHR30353:SF0">
    <property type="entry name" value="TRANSMEMBRANE PROTEIN"/>
    <property type="match status" value="1"/>
</dbReference>
<dbReference type="Pfam" id="PF09335">
    <property type="entry name" value="VTT_dom"/>
    <property type="match status" value="1"/>
</dbReference>
<dbReference type="InterPro" id="IPR032818">
    <property type="entry name" value="DedA-like"/>
</dbReference>
<keyword evidence="6 7" id="KW-0472">Membrane</keyword>
<evidence type="ECO:0000313" key="9">
    <source>
        <dbReference type="Proteomes" id="UP000244384"/>
    </source>
</evidence>
<keyword evidence="5 7" id="KW-1133">Transmembrane helix</keyword>
<feature type="transmembrane region" description="Helical" evidence="7">
    <location>
        <begin position="54"/>
        <end position="81"/>
    </location>
</feature>
<accession>A0A2S0WJ41</accession>
<dbReference type="PANTHER" id="PTHR30353">
    <property type="entry name" value="INNER MEMBRANE PROTEIN DEDA-RELATED"/>
    <property type="match status" value="1"/>
</dbReference>
<comment type="similarity">
    <text evidence="2 7">Belongs to the DedA family.</text>
</comment>
<comment type="subcellular location">
    <subcellularLocation>
        <location evidence="1 7">Cell membrane</location>
        <topology evidence="1 7">Multi-pass membrane protein</topology>
    </subcellularLocation>
</comment>
<feature type="transmembrane region" description="Helical" evidence="7">
    <location>
        <begin position="188"/>
        <end position="210"/>
    </location>
</feature>
<sequence>MFTGRTPPGRIGYASRSHARSMTGIALTLGLGFCLAFAESGLGLGMLLPGETAVVVLAAAVGTPTGTLLLGLAVMLGASLGDHVGYLLGRRYGDALRETRAVRRLGRQHLDRATDLLQRRGGTAILLTRLVPVVRTLTPAAAGVSGLEYRRFAVASLAGSALWSAAYVGGGTVVGGLVAAAGDAFGRAAWLLLVLVGIGVLPVLVVRAVVGVRPERAAPDTASLELATGVMAGLAVDGQDAVRVMR</sequence>
<evidence type="ECO:0000313" key="8">
    <source>
        <dbReference type="EMBL" id="AWB91355.1"/>
    </source>
</evidence>
<dbReference type="Proteomes" id="UP000244384">
    <property type="component" value="Chromosome"/>
</dbReference>
<evidence type="ECO:0000256" key="3">
    <source>
        <dbReference type="ARBA" id="ARBA00022475"/>
    </source>
</evidence>
<name>A0A2S0WJ41_9ACTN</name>
<dbReference type="GO" id="GO:0005886">
    <property type="term" value="C:plasma membrane"/>
    <property type="evidence" value="ECO:0007669"/>
    <property type="project" value="UniProtKB-SubCell"/>
</dbReference>
<keyword evidence="4 7" id="KW-0812">Transmembrane</keyword>
<accession>A0A5F2EMP7</accession>
<reference evidence="9" key="1">
    <citation type="submission" date="2018-01" db="EMBL/GenBank/DDBJ databases">
        <authorList>
            <person name="Li J."/>
        </authorList>
    </citation>
    <scope>NUCLEOTIDE SEQUENCE [LARGE SCALE GENOMIC DNA]</scope>
    <source>
        <strain evidence="9">592</strain>
    </source>
</reference>
<evidence type="ECO:0000256" key="6">
    <source>
        <dbReference type="ARBA" id="ARBA00023136"/>
    </source>
</evidence>
<dbReference type="KEGG" id="aez:C3E78_03470"/>
<feature type="transmembrane region" description="Helical" evidence="7">
    <location>
        <begin position="160"/>
        <end position="182"/>
    </location>
</feature>
<dbReference type="EMBL" id="CP026952">
    <property type="protein sequence ID" value="AWB91355.1"/>
    <property type="molecule type" value="Genomic_DNA"/>
</dbReference>
<keyword evidence="9" id="KW-1185">Reference proteome</keyword>
<organism evidence="8 9">
    <name type="scientific">Aeromicrobium chenweiae</name>
    <dbReference type="NCBI Taxonomy" id="2079793"/>
    <lineage>
        <taxon>Bacteria</taxon>
        <taxon>Bacillati</taxon>
        <taxon>Actinomycetota</taxon>
        <taxon>Actinomycetes</taxon>
        <taxon>Propionibacteriales</taxon>
        <taxon>Nocardioidaceae</taxon>
        <taxon>Aeromicrobium</taxon>
    </lineage>
</organism>
<protein>
    <submittedName>
        <fullName evidence="8">Uncharacterized protein</fullName>
    </submittedName>
</protein>
<evidence type="ECO:0000256" key="5">
    <source>
        <dbReference type="ARBA" id="ARBA00022989"/>
    </source>
</evidence>
<keyword evidence="3 7" id="KW-1003">Cell membrane</keyword>
<comment type="caution">
    <text evidence="7">Lacks conserved residue(s) required for the propagation of feature annotation.</text>
</comment>
<evidence type="ECO:0000256" key="2">
    <source>
        <dbReference type="ARBA" id="ARBA00010792"/>
    </source>
</evidence>
<evidence type="ECO:0000256" key="1">
    <source>
        <dbReference type="ARBA" id="ARBA00004651"/>
    </source>
</evidence>
<proteinExistence type="inferred from homology"/>
<gene>
    <name evidence="8" type="ORF">C3E78_03470</name>
</gene>
<dbReference type="InterPro" id="IPR032816">
    <property type="entry name" value="VTT_dom"/>
</dbReference>
<dbReference type="AlphaFoldDB" id="A0A2S0WJ41"/>